<dbReference type="InterPro" id="IPR058625">
    <property type="entry name" value="MdtA-like_BSH"/>
</dbReference>
<dbReference type="GO" id="GO:0046677">
    <property type="term" value="P:response to antibiotic"/>
    <property type="evidence" value="ECO:0007669"/>
    <property type="project" value="TreeGrafter"/>
</dbReference>
<feature type="domain" description="Multidrug resistance protein MdtA-like alpha-helical hairpin" evidence="3">
    <location>
        <begin position="117"/>
        <end position="187"/>
    </location>
</feature>
<dbReference type="AlphaFoldDB" id="A0A840BSY9"/>
<dbReference type="InterPro" id="IPR058627">
    <property type="entry name" value="MdtA-like_C"/>
</dbReference>
<comment type="caution">
    <text evidence="7">The sequence shown here is derived from an EMBL/GenBank/DDBJ whole genome shotgun (WGS) entry which is preliminary data.</text>
</comment>
<dbReference type="Pfam" id="PF25917">
    <property type="entry name" value="BSH_RND"/>
    <property type="match status" value="1"/>
</dbReference>
<dbReference type="Pfam" id="PF25967">
    <property type="entry name" value="RND-MFP_C"/>
    <property type="match status" value="1"/>
</dbReference>
<evidence type="ECO:0000259" key="6">
    <source>
        <dbReference type="Pfam" id="PF25967"/>
    </source>
</evidence>
<dbReference type="Pfam" id="PF25944">
    <property type="entry name" value="Beta-barrel_RND"/>
    <property type="match status" value="1"/>
</dbReference>
<evidence type="ECO:0000313" key="8">
    <source>
        <dbReference type="Proteomes" id="UP000561045"/>
    </source>
</evidence>
<dbReference type="GO" id="GO:0030313">
    <property type="term" value="C:cell envelope"/>
    <property type="evidence" value="ECO:0007669"/>
    <property type="project" value="UniProtKB-SubCell"/>
</dbReference>
<feature type="domain" description="Multidrug resistance protein MdtA-like C-terminal permuted SH3" evidence="6">
    <location>
        <begin position="317"/>
        <end position="376"/>
    </location>
</feature>
<dbReference type="InterPro" id="IPR058626">
    <property type="entry name" value="MdtA-like_b-barrel"/>
</dbReference>
<comment type="similarity">
    <text evidence="2">Belongs to the membrane fusion protein (MFP) (TC 8.A.1) family.</text>
</comment>
<dbReference type="GO" id="GO:0005886">
    <property type="term" value="C:plasma membrane"/>
    <property type="evidence" value="ECO:0007669"/>
    <property type="project" value="TreeGrafter"/>
</dbReference>
<dbReference type="EMBL" id="JACIET010000003">
    <property type="protein sequence ID" value="MBB4014638.1"/>
    <property type="molecule type" value="Genomic_DNA"/>
</dbReference>
<dbReference type="FunFam" id="2.40.420.20:FF:000001">
    <property type="entry name" value="Efflux RND transporter periplasmic adaptor subunit"/>
    <property type="match status" value="1"/>
</dbReference>
<comment type="subcellular location">
    <subcellularLocation>
        <location evidence="1">Cell envelope</location>
    </subcellularLocation>
</comment>
<sequence length="415" mass="44704">MSLPSIARLRAPSRARLDFAEFAPVTAVLCTAVLLSACGMGKPPALGNEPPEVTVQPVTVQDVPIVPEFVGQTESSRQVEIRARVSGFLEKREYREGAMVKEGQPLFQLDRKPFEAQLQVAKAQLAQEEARLVTAEANRKRIEPLAEKNAVSQKDRDDAIGNYRAAAAGVEAAKASVITAELNLSYTSIRSPVSGLASFAKVAEGTYLDPQNSLLTYVAALSPMRVNFSISENQALQFGEMVKKGVVRAPKEGDYRVEVVLADGSRFDETGRLTFTDASFSQETGTFLARAELPNAKGALRPGQFVRVRLHGAYRLNGIVVPQRAVLQTAQGNLAFVVDAQGKAQVRPLQLASMQGENWVVSQGLKGGDNLVVDGGMKLRPDVPVKVVKTLEAYRVTPDALLTAPPADQSQPAAK</sequence>
<dbReference type="GO" id="GO:0022857">
    <property type="term" value="F:transmembrane transporter activity"/>
    <property type="evidence" value="ECO:0007669"/>
    <property type="project" value="InterPro"/>
</dbReference>
<dbReference type="Gene3D" id="1.10.287.470">
    <property type="entry name" value="Helix hairpin bin"/>
    <property type="match status" value="1"/>
</dbReference>
<feature type="domain" description="Multidrug resistance protein MdtA-like barrel-sandwich hybrid" evidence="4">
    <location>
        <begin position="77"/>
        <end position="209"/>
    </location>
</feature>
<dbReference type="RefSeq" id="WP_183637563.1">
    <property type="nucleotide sequence ID" value="NZ_BAABLE010000008.1"/>
</dbReference>
<dbReference type="Gene3D" id="2.40.30.170">
    <property type="match status" value="1"/>
</dbReference>
<evidence type="ECO:0000259" key="3">
    <source>
        <dbReference type="Pfam" id="PF25876"/>
    </source>
</evidence>
<dbReference type="Gene3D" id="2.40.50.100">
    <property type="match status" value="1"/>
</dbReference>
<dbReference type="Gene3D" id="2.40.420.20">
    <property type="match status" value="1"/>
</dbReference>
<dbReference type="NCBIfam" id="TIGR01730">
    <property type="entry name" value="RND_mfp"/>
    <property type="match status" value="1"/>
</dbReference>
<dbReference type="PANTHER" id="PTHR30158">
    <property type="entry name" value="ACRA/E-RELATED COMPONENT OF DRUG EFFLUX TRANSPORTER"/>
    <property type="match status" value="1"/>
</dbReference>
<keyword evidence="8" id="KW-1185">Reference proteome</keyword>
<evidence type="ECO:0000259" key="5">
    <source>
        <dbReference type="Pfam" id="PF25944"/>
    </source>
</evidence>
<organism evidence="7 8">
    <name type="scientific">Niveibacterium umoris</name>
    <dbReference type="NCBI Taxonomy" id="1193620"/>
    <lineage>
        <taxon>Bacteria</taxon>
        <taxon>Pseudomonadati</taxon>
        <taxon>Pseudomonadota</taxon>
        <taxon>Betaproteobacteria</taxon>
        <taxon>Rhodocyclales</taxon>
        <taxon>Rhodocyclaceae</taxon>
        <taxon>Niveibacterium</taxon>
    </lineage>
</organism>
<evidence type="ECO:0000256" key="1">
    <source>
        <dbReference type="ARBA" id="ARBA00004196"/>
    </source>
</evidence>
<dbReference type="Proteomes" id="UP000561045">
    <property type="component" value="Unassembled WGS sequence"/>
</dbReference>
<dbReference type="Pfam" id="PF25876">
    <property type="entry name" value="HH_MFP_RND"/>
    <property type="match status" value="1"/>
</dbReference>
<feature type="domain" description="Multidrug resistance protein MdtA-like beta-barrel" evidence="5">
    <location>
        <begin position="223"/>
        <end position="311"/>
    </location>
</feature>
<reference evidence="7 8" key="1">
    <citation type="submission" date="2020-08" db="EMBL/GenBank/DDBJ databases">
        <title>Genomic Encyclopedia of Type Strains, Phase IV (KMG-IV): sequencing the most valuable type-strain genomes for metagenomic binning, comparative biology and taxonomic classification.</title>
        <authorList>
            <person name="Goeker M."/>
        </authorList>
    </citation>
    <scope>NUCLEOTIDE SEQUENCE [LARGE SCALE GENOMIC DNA]</scope>
    <source>
        <strain evidence="7 8">DSM 106739</strain>
    </source>
</reference>
<name>A0A840BSY9_9RHOO</name>
<proteinExistence type="inferred from homology"/>
<dbReference type="InterPro" id="IPR058624">
    <property type="entry name" value="MdtA-like_HH"/>
</dbReference>
<dbReference type="InterPro" id="IPR006143">
    <property type="entry name" value="RND_pump_MFP"/>
</dbReference>
<gene>
    <name evidence="7" type="ORF">GGR36_003994</name>
</gene>
<accession>A0A840BSY9</accession>
<evidence type="ECO:0000313" key="7">
    <source>
        <dbReference type="EMBL" id="MBB4014638.1"/>
    </source>
</evidence>
<evidence type="ECO:0000259" key="4">
    <source>
        <dbReference type="Pfam" id="PF25917"/>
    </source>
</evidence>
<evidence type="ECO:0000256" key="2">
    <source>
        <dbReference type="ARBA" id="ARBA00009477"/>
    </source>
</evidence>
<dbReference type="SUPFAM" id="SSF111369">
    <property type="entry name" value="HlyD-like secretion proteins"/>
    <property type="match status" value="1"/>
</dbReference>
<protein>
    <submittedName>
        <fullName evidence="7">Membrane fusion protein (Multidrug efflux system)</fullName>
    </submittedName>
</protein>